<feature type="transmembrane region" description="Helical" evidence="1">
    <location>
        <begin position="6"/>
        <end position="26"/>
    </location>
</feature>
<comment type="caution">
    <text evidence="2">The sequence shown here is derived from an EMBL/GenBank/DDBJ whole genome shotgun (WGS) entry which is preliminary data.</text>
</comment>
<dbReference type="EMBL" id="MYFO01000021">
    <property type="protein sequence ID" value="TFE86112.1"/>
    <property type="molecule type" value="Genomic_DNA"/>
</dbReference>
<evidence type="ECO:0008006" key="4">
    <source>
        <dbReference type="Google" id="ProtNLM"/>
    </source>
</evidence>
<keyword evidence="1" id="KW-0812">Transmembrane</keyword>
<evidence type="ECO:0000256" key="1">
    <source>
        <dbReference type="SAM" id="Phobius"/>
    </source>
</evidence>
<keyword evidence="1" id="KW-1133">Transmembrane helix</keyword>
<protein>
    <recommendedName>
        <fullName evidence="4">HD family phosphohydrolase</fullName>
    </recommendedName>
</protein>
<dbReference type="Proteomes" id="UP000298246">
    <property type="component" value="Unassembled WGS sequence"/>
</dbReference>
<keyword evidence="3" id="KW-1185">Reference proteome</keyword>
<accession>A0A4Y8PY05</accession>
<evidence type="ECO:0000313" key="2">
    <source>
        <dbReference type="EMBL" id="TFE86112.1"/>
    </source>
</evidence>
<keyword evidence="1" id="KW-0472">Membrane</keyword>
<evidence type="ECO:0000313" key="3">
    <source>
        <dbReference type="Proteomes" id="UP000298246"/>
    </source>
</evidence>
<gene>
    <name evidence="2" type="ORF">B5M42_15710</name>
</gene>
<organism evidence="2 3">
    <name type="scientific">Paenibacillus athensensis</name>
    <dbReference type="NCBI Taxonomy" id="1967502"/>
    <lineage>
        <taxon>Bacteria</taxon>
        <taxon>Bacillati</taxon>
        <taxon>Bacillota</taxon>
        <taxon>Bacilli</taxon>
        <taxon>Bacillales</taxon>
        <taxon>Paenibacillaceae</taxon>
        <taxon>Paenibacillus</taxon>
    </lineage>
</organism>
<dbReference type="AlphaFoldDB" id="A0A4Y8PY05"/>
<sequence length="78" mass="9054">MLPVLLFYGLWAAGFIVLLVLSWVVYDKRYKSRDGGNASKPSNGFVETTEVFLDPKDGLRYRVYYNPRTGDREYVLEK</sequence>
<proteinExistence type="predicted"/>
<name>A0A4Y8PY05_9BACL</name>
<reference evidence="2 3" key="1">
    <citation type="submission" date="2017-03" db="EMBL/GenBank/DDBJ databases">
        <title>Isolation of Levoglucosan Utilizing Bacteria.</title>
        <authorList>
            <person name="Arya A.S."/>
        </authorList>
    </citation>
    <scope>NUCLEOTIDE SEQUENCE [LARGE SCALE GENOMIC DNA]</scope>
    <source>
        <strain evidence="2 3">MEC069</strain>
    </source>
</reference>